<evidence type="ECO:0000313" key="2">
    <source>
        <dbReference type="Proteomes" id="UP001469553"/>
    </source>
</evidence>
<reference evidence="1 2" key="1">
    <citation type="submission" date="2021-06" db="EMBL/GenBank/DDBJ databases">
        <authorList>
            <person name="Palmer J.M."/>
        </authorList>
    </citation>
    <scope>NUCLEOTIDE SEQUENCE [LARGE SCALE GENOMIC DNA]</scope>
    <source>
        <strain evidence="1 2">AS_MEX2019</strain>
        <tissue evidence="1">Muscle</tissue>
    </source>
</reference>
<keyword evidence="2" id="KW-1185">Reference proteome</keyword>
<name>A0ABV0Y6S8_9TELE</name>
<dbReference type="Proteomes" id="UP001469553">
    <property type="component" value="Unassembled WGS sequence"/>
</dbReference>
<proteinExistence type="predicted"/>
<dbReference type="EMBL" id="JAHRIP010023028">
    <property type="protein sequence ID" value="MEQ2289391.1"/>
    <property type="molecule type" value="Genomic_DNA"/>
</dbReference>
<protein>
    <submittedName>
        <fullName evidence="1">Uncharacterized protein</fullName>
    </submittedName>
</protein>
<evidence type="ECO:0000313" key="1">
    <source>
        <dbReference type="EMBL" id="MEQ2289391.1"/>
    </source>
</evidence>
<comment type="caution">
    <text evidence="1">The sequence shown here is derived from an EMBL/GenBank/DDBJ whole genome shotgun (WGS) entry which is preliminary data.</text>
</comment>
<gene>
    <name evidence="1" type="ORF">AMECASPLE_032460</name>
</gene>
<feature type="non-terminal residue" evidence="1">
    <location>
        <position position="1"/>
    </location>
</feature>
<sequence length="105" mass="12051">LQQLHPGDLAWPALQQQQHSGDMMWAGLQQHRSGDKTWTELQHCSGDMTWAGLQHRDLTWAKVDVELPYCCPVILLHLPDFLHQFRRGIQETGPPEALYLTSIKP</sequence>
<accession>A0ABV0Y6S8</accession>
<organism evidence="1 2">
    <name type="scientific">Ameca splendens</name>
    <dbReference type="NCBI Taxonomy" id="208324"/>
    <lineage>
        <taxon>Eukaryota</taxon>
        <taxon>Metazoa</taxon>
        <taxon>Chordata</taxon>
        <taxon>Craniata</taxon>
        <taxon>Vertebrata</taxon>
        <taxon>Euteleostomi</taxon>
        <taxon>Actinopterygii</taxon>
        <taxon>Neopterygii</taxon>
        <taxon>Teleostei</taxon>
        <taxon>Neoteleostei</taxon>
        <taxon>Acanthomorphata</taxon>
        <taxon>Ovalentaria</taxon>
        <taxon>Atherinomorphae</taxon>
        <taxon>Cyprinodontiformes</taxon>
        <taxon>Goodeidae</taxon>
        <taxon>Ameca</taxon>
    </lineage>
</organism>